<dbReference type="SUPFAM" id="SSF53955">
    <property type="entry name" value="Lysozyme-like"/>
    <property type="match status" value="1"/>
</dbReference>
<feature type="domain" description="G5" evidence="3">
    <location>
        <begin position="144"/>
        <end position="224"/>
    </location>
</feature>
<organism evidence="4 5">
    <name type="scientific">Pseudoscardovia radai</name>
    <dbReference type="NCBI Taxonomy" id="987066"/>
    <lineage>
        <taxon>Bacteria</taxon>
        <taxon>Bacillati</taxon>
        <taxon>Actinomycetota</taxon>
        <taxon>Actinomycetes</taxon>
        <taxon>Bifidobacteriales</taxon>
        <taxon>Bifidobacteriaceae</taxon>
        <taxon>Pseudoscardovia</taxon>
    </lineage>
</organism>
<sequence length="357" mass="37295">MSTSHRLPKQPLYRRLSARQWKIAGVSALTVATILAMGASAGPAQLHTVQLASATVNAYSVNDITGAASRDNVREAIARHENGATDATVFATVVIDGQTKIVTSDTAFTDVKSVLEAGNITLGKGDTVSPSLDSAVDETTTITITSANSDVVTEDSDIDFNTVTKEDASLPAGTTKVESEGAKGVMETVSLVQKSGDTVTSKNTLSSYVKTAPQDRVVLVGTGSTSSSTSGSSSSTTGTSGSTGSSSTSSSLGVTTPASDMQTWAHDYLLSSGYTEDDFTALVFIISHESGWRVDATNASSGAYGLPQALPGSKMASAGADWATNYQTQIKWFVGYCNQRYGGITNAYQYWQVHHSY</sequence>
<keyword evidence="5" id="KW-1185">Reference proteome</keyword>
<dbReference type="InterPro" id="IPR011098">
    <property type="entry name" value="G5_dom"/>
</dbReference>
<dbReference type="Gene3D" id="2.20.230.10">
    <property type="entry name" value="Resuscitation-promoting factor rpfb"/>
    <property type="match status" value="1"/>
</dbReference>
<dbReference type="Pfam" id="PF07501">
    <property type="entry name" value="G5"/>
    <property type="match status" value="1"/>
</dbReference>
<evidence type="ECO:0000256" key="1">
    <source>
        <dbReference type="ARBA" id="ARBA00022729"/>
    </source>
</evidence>
<dbReference type="InterPro" id="IPR023346">
    <property type="entry name" value="Lysozyme-like_dom_sf"/>
</dbReference>
<reference evidence="4 5" key="1">
    <citation type="journal article" date="2017" name="BMC Genomics">
        <title>Comparative genomic and phylogenomic analyses of the Bifidobacteriaceae family.</title>
        <authorList>
            <person name="Lugli G.A."/>
            <person name="Milani C."/>
            <person name="Turroni F."/>
            <person name="Duranti S."/>
            <person name="Mancabelli L."/>
            <person name="Mangifesta M."/>
            <person name="Ferrario C."/>
            <person name="Modesto M."/>
            <person name="Mattarelli P."/>
            <person name="Jiri K."/>
            <person name="van Sinderen D."/>
            <person name="Ventura M."/>
        </authorList>
    </citation>
    <scope>NUCLEOTIDE SEQUENCE [LARGE SCALE GENOMIC DNA]</scope>
    <source>
        <strain evidence="4 5">DSM 24742</strain>
    </source>
</reference>
<dbReference type="Pfam" id="PF03990">
    <property type="entry name" value="DUF348"/>
    <property type="match status" value="1"/>
</dbReference>
<dbReference type="PROSITE" id="PS51109">
    <property type="entry name" value="G5"/>
    <property type="match status" value="1"/>
</dbReference>
<evidence type="ECO:0000256" key="2">
    <source>
        <dbReference type="SAM" id="MobiDB-lite"/>
    </source>
</evidence>
<evidence type="ECO:0000313" key="5">
    <source>
        <dbReference type="Proteomes" id="UP000216725"/>
    </source>
</evidence>
<dbReference type="RefSeq" id="WP_169712471.1">
    <property type="nucleotide sequence ID" value="NZ_MWWR01000005.1"/>
</dbReference>
<comment type="caution">
    <text evidence="4">The sequence shown here is derived from an EMBL/GenBank/DDBJ whole genome shotgun (WGS) entry which is preliminary data.</text>
</comment>
<gene>
    <name evidence="4" type="ORF">PSRA_0747</name>
</gene>
<evidence type="ECO:0000259" key="3">
    <source>
        <dbReference type="PROSITE" id="PS51109"/>
    </source>
</evidence>
<feature type="compositionally biased region" description="Low complexity" evidence="2">
    <location>
        <begin position="221"/>
        <end position="251"/>
    </location>
</feature>
<dbReference type="SMART" id="SM01208">
    <property type="entry name" value="G5"/>
    <property type="match status" value="1"/>
</dbReference>
<accession>A0A261EZC2</accession>
<dbReference type="InterPro" id="IPR007137">
    <property type="entry name" value="DUF348"/>
</dbReference>
<feature type="region of interest" description="Disordered" evidence="2">
    <location>
        <begin position="221"/>
        <end position="256"/>
    </location>
</feature>
<protein>
    <submittedName>
        <fullName evidence="4">G5 domain-containing protein</fullName>
    </submittedName>
</protein>
<dbReference type="AlphaFoldDB" id="A0A261EZC2"/>
<dbReference type="Proteomes" id="UP000216725">
    <property type="component" value="Unassembled WGS sequence"/>
</dbReference>
<dbReference type="EMBL" id="MWWR01000005">
    <property type="protein sequence ID" value="OZG52197.1"/>
    <property type="molecule type" value="Genomic_DNA"/>
</dbReference>
<name>A0A261EZC2_9BIFI</name>
<proteinExistence type="predicted"/>
<dbReference type="Gene3D" id="1.10.530.10">
    <property type="match status" value="1"/>
</dbReference>
<evidence type="ECO:0000313" key="4">
    <source>
        <dbReference type="EMBL" id="OZG52197.1"/>
    </source>
</evidence>
<keyword evidence="1" id="KW-0732">Signal</keyword>